<gene>
    <name evidence="1" type="ORF">GCM10008935_25150</name>
</gene>
<dbReference type="NCBIfam" id="NF045728">
    <property type="entry name" value="glycosyl_F510_1955"/>
    <property type="match status" value="1"/>
</dbReference>
<accession>A0ABP3K069</accession>
<dbReference type="Proteomes" id="UP001500740">
    <property type="component" value="Unassembled WGS sequence"/>
</dbReference>
<dbReference type="SUPFAM" id="SSF110296">
    <property type="entry name" value="Oligoxyloglucan reducing end-specific cellobiohydrolase"/>
    <property type="match status" value="1"/>
</dbReference>
<dbReference type="Gene3D" id="2.130.10.10">
    <property type="entry name" value="YVTN repeat-like/Quinoprotein amine dehydrogenase"/>
    <property type="match status" value="1"/>
</dbReference>
<dbReference type="InterPro" id="IPR015943">
    <property type="entry name" value="WD40/YVTN_repeat-like_dom_sf"/>
</dbReference>
<evidence type="ECO:0000313" key="1">
    <source>
        <dbReference type="EMBL" id="GAA0468220.1"/>
    </source>
</evidence>
<comment type="caution">
    <text evidence="1">The sequence shown here is derived from an EMBL/GenBank/DDBJ whole genome shotgun (WGS) entry which is preliminary data.</text>
</comment>
<evidence type="ECO:0000313" key="2">
    <source>
        <dbReference type="Proteomes" id="UP001500740"/>
    </source>
</evidence>
<evidence type="ECO:0008006" key="3">
    <source>
        <dbReference type="Google" id="ProtNLM"/>
    </source>
</evidence>
<sequence length="312" mass="34330">MRVVVISVGVIIVLMSSIWFMQSSETSGDVTFKHIHGLGYTESGELLVAAHDGLNIKDSEWYMADDRPLHDYMGFSVYESGFYSSGHPEPGSELEDPLGLVQSTDQGHTLEIHGFQGDIDFHRLAVGYNTEDLFLFNPTNHPDLGDVGFYYSADQSETWQEVEGEGLENVQITTVHNPEVDIAVHPDEEGKVAVSSLDGVYISDDYGETFEQITDVPGGVAVTFDFNNQLVVSTVSSELIKVDLDTHESETMSTPPIGEDIINYIANDPADSDVYAVASFIPNQPEDNLFIYISEDGGQSWETSVEQSKAVQ</sequence>
<dbReference type="CDD" id="cd15482">
    <property type="entry name" value="Sialidase_non-viral"/>
    <property type="match status" value="1"/>
</dbReference>
<dbReference type="RefSeq" id="WP_343784070.1">
    <property type="nucleotide sequence ID" value="NZ_BAAACZ010000021.1"/>
</dbReference>
<proteinExistence type="predicted"/>
<keyword evidence="2" id="KW-1185">Reference proteome</keyword>
<protein>
    <recommendedName>
        <fullName evidence="3">Glycosyl hydrolase</fullName>
    </recommendedName>
</protein>
<dbReference type="EMBL" id="BAAACZ010000021">
    <property type="protein sequence ID" value="GAA0468220.1"/>
    <property type="molecule type" value="Genomic_DNA"/>
</dbReference>
<dbReference type="InterPro" id="IPR054817">
    <property type="entry name" value="Glycosyl_F510_1955-like"/>
</dbReference>
<organism evidence="1 2">
    <name type="scientific">Alkalibacillus silvisoli</name>
    <dbReference type="NCBI Taxonomy" id="392823"/>
    <lineage>
        <taxon>Bacteria</taxon>
        <taxon>Bacillati</taxon>
        <taxon>Bacillota</taxon>
        <taxon>Bacilli</taxon>
        <taxon>Bacillales</taxon>
        <taxon>Bacillaceae</taxon>
        <taxon>Alkalibacillus</taxon>
    </lineage>
</organism>
<reference evidence="2" key="1">
    <citation type="journal article" date="2019" name="Int. J. Syst. Evol. Microbiol.">
        <title>The Global Catalogue of Microorganisms (GCM) 10K type strain sequencing project: providing services to taxonomists for standard genome sequencing and annotation.</title>
        <authorList>
            <consortium name="The Broad Institute Genomics Platform"/>
            <consortium name="The Broad Institute Genome Sequencing Center for Infectious Disease"/>
            <person name="Wu L."/>
            <person name="Ma J."/>
        </authorList>
    </citation>
    <scope>NUCLEOTIDE SEQUENCE [LARGE SCALE GENOMIC DNA]</scope>
    <source>
        <strain evidence="2">JCM 14193</strain>
    </source>
</reference>
<name>A0ABP3K069_9BACI</name>